<accession>A0A4Z0VBD5</accession>
<sequence>MEDIIIWIVIIAVGMAIEFLKKKKAEGDEDIQVTERKRQPRPASRPAPYRAPSVDNNDVKDNGTTRHPIHPKPAPAQSGNQAQPVRHNPFRSSYQPIAMSENMEEEISVEQPAATTAPSDEERDAHYARWRQAILDTQILERKF</sequence>
<proteinExistence type="predicted"/>
<feature type="compositionally biased region" description="Low complexity" evidence="1">
    <location>
        <begin position="41"/>
        <end position="52"/>
    </location>
</feature>
<gene>
    <name evidence="2" type="ORF">EZ315_08000</name>
</gene>
<keyword evidence="3" id="KW-1185">Reference proteome</keyword>
<protein>
    <submittedName>
        <fullName evidence="2">Uncharacterized protein</fullName>
    </submittedName>
</protein>
<dbReference type="RefSeq" id="WP_135471607.1">
    <property type="nucleotide sequence ID" value="NZ_CASJDB010000001.1"/>
</dbReference>
<organism evidence="2 3">
    <name type="scientific">Duncaniella freteri</name>
    <dbReference type="NCBI Taxonomy" id="2530391"/>
    <lineage>
        <taxon>Bacteria</taxon>
        <taxon>Pseudomonadati</taxon>
        <taxon>Bacteroidota</taxon>
        <taxon>Bacteroidia</taxon>
        <taxon>Bacteroidales</taxon>
        <taxon>Muribaculaceae</taxon>
        <taxon>Duncaniella</taxon>
    </lineage>
</organism>
<dbReference type="Proteomes" id="UP000297635">
    <property type="component" value="Unassembled WGS sequence"/>
</dbReference>
<feature type="region of interest" description="Disordered" evidence="1">
    <location>
        <begin position="24"/>
        <end position="124"/>
    </location>
</feature>
<evidence type="ECO:0000256" key="1">
    <source>
        <dbReference type="SAM" id="MobiDB-lite"/>
    </source>
</evidence>
<reference evidence="2 3" key="1">
    <citation type="submission" date="2019-02" db="EMBL/GenBank/DDBJ databases">
        <title>Isolation and identification of novel species under the genus Muribaculum.</title>
        <authorList>
            <person name="Miyake S."/>
            <person name="Ding Y."/>
            <person name="Low A."/>
            <person name="Soh M."/>
            <person name="Seedorf H."/>
        </authorList>
    </citation>
    <scope>NUCLEOTIDE SEQUENCE [LARGE SCALE GENOMIC DNA]</scope>
    <source>
        <strain evidence="2 3">TLL-A3</strain>
    </source>
</reference>
<dbReference type="EMBL" id="SJSA01000001">
    <property type="protein sequence ID" value="TGG40610.1"/>
    <property type="molecule type" value="Genomic_DNA"/>
</dbReference>
<evidence type="ECO:0000313" key="2">
    <source>
        <dbReference type="EMBL" id="TGG40610.1"/>
    </source>
</evidence>
<evidence type="ECO:0000313" key="3">
    <source>
        <dbReference type="Proteomes" id="UP000297635"/>
    </source>
</evidence>
<dbReference type="GeneID" id="82149732"/>
<dbReference type="AlphaFoldDB" id="A0A4Z0VBD5"/>
<name>A0A4Z0VBD5_9BACT</name>
<comment type="caution">
    <text evidence="2">The sequence shown here is derived from an EMBL/GenBank/DDBJ whole genome shotgun (WGS) entry which is preliminary data.</text>
</comment>